<feature type="region of interest" description="Disordered" evidence="1">
    <location>
        <begin position="133"/>
        <end position="154"/>
    </location>
</feature>
<organism evidence="3 4">
    <name type="scientific">Hymenobacter cavernae</name>
    <dbReference type="NCBI Taxonomy" id="2044852"/>
    <lineage>
        <taxon>Bacteria</taxon>
        <taxon>Pseudomonadati</taxon>
        <taxon>Bacteroidota</taxon>
        <taxon>Cytophagia</taxon>
        <taxon>Cytophagales</taxon>
        <taxon>Hymenobacteraceae</taxon>
        <taxon>Hymenobacter</taxon>
    </lineage>
</organism>
<comment type="caution">
    <text evidence="3">The sequence shown here is derived from an EMBL/GenBank/DDBJ whole genome shotgun (WGS) entry which is preliminary data.</text>
</comment>
<name>A0ABQ1UWG5_9BACT</name>
<proteinExistence type="predicted"/>
<sequence length="154" mass="16878">MTRIFSPLLLSLALLTTACSKDHHPEPEPTLEGQWELQSTYLRIYGADGKLLSPGSNVIQSAPKETLRFTNSDVTFSTSLLARELPIPTQHSTHPYTRQDSTLGVTLPGFSSYLISPLTIVELTSTTLEVQQRLTQPQPGSPEGAVLGGRYTRL</sequence>
<dbReference type="Proteomes" id="UP000632273">
    <property type="component" value="Unassembled WGS sequence"/>
</dbReference>
<feature type="signal peptide" evidence="2">
    <location>
        <begin position="1"/>
        <end position="20"/>
    </location>
</feature>
<evidence type="ECO:0000313" key="4">
    <source>
        <dbReference type="Proteomes" id="UP000632273"/>
    </source>
</evidence>
<evidence type="ECO:0000313" key="3">
    <source>
        <dbReference type="EMBL" id="GGF27872.1"/>
    </source>
</evidence>
<reference evidence="4" key="1">
    <citation type="journal article" date="2019" name="Int. J. Syst. Evol. Microbiol.">
        <title>The Global Catalogue of Microorganisms (GCM) 10K type strain sequencing project: providing services to taxonomists for standard genome sequencing and annotation.</title>
        <authorList>
            <consortium name="The Broad Institute Genomics Platform"/>
            <consortium name="The Broad Institute Genome Sequencing Center for Infectious Disease"/>
            <person name="Wu L."/>
            <person name="Ma J."/>
        </authorList>
    </citation>
    <scope>NUCLEOTIDE SEQUENCE [LARGE SCALE GENOMIC DNA]</scope>
    <source>
        <strain evidence="4">CGMCC 1.15197</strain>
    </source>
</reference>
<evidence type="ECO:0008006" key="5">
    <source>
        <dbReference type="Google" id="ProtNLM"/>
    </source>
</evidence>
<evidence type="ECO:0000256" key="2">
    <source>
        <dbReference type="SAM" id="SignalP"/>
    </source>
</evidence>
<gene>
    <name evidence="3" type="ORF">GCM10011383_44460</name>
</gene>
<dbReference type="EMBL" id="BMHT01000013">
    <property type="protein sequence ID" value="GGF27872.1"/>
    <property type="molecule type" value="Genomic_DNA"/>
</dbReference>
<dbReference type="PROSITE" id="PS51257">
    <property type="entry name" value="PROKAR_LIPOPROTEIN"/>
    <property type="match status" value="1"/>
</dbReference>
<evidence type="ECO:0000256" key="1">
    <source>
        <dbReference type="SAM" id="MobiDB-lite"/>
    </source>
</evidence>
<protein>
    <recommendedName>
        <fullName evidence="5">Lipocalin-like domain-containing protein</fullName>
    </recommendedName>
</protein>
<feature type="chain" id="PRO_5046062226" description="Lipocalin-like domain-containing protein" evidence="2">
    <location>
        <begin position="21"/>
        <end position="154"/>
    </location>
</feature>
<keyword evidence="2" id="KW-0732">Signal</keyword>
<accession>A0ABQ1UWG5</accession>
<keyword evidence="4" id="KW-1185">Reference proteome</keyword>